<dbReference type="EMBL" id="JAFCMP010000412">
    <property type="protein sequence ID" value="KAG5180078.1"/>
    <property type="molecule type" value="Genomic_DNA"/>
</dbReference>
<proteinExistence type="predicted"/>
<protein>
    <submittedName>
        <fullName evidence="1">Uncharacterized protein</fullName>
    </submittedName>
</protein>
<accession>A0A835Z0Q6</accession>
<evidence type="ECO:0000313" key="1">
    <source>
        <dbReference type="EMBL" id="KAG5180078.1"/>
    </source>
</evidence>
<dbReference type="Proteomes" id="UP000664859">
    <property type="component" value="Unassembled WGS sequence"/>
</dbReference>
<dbReference type="GO" id="GO:0046982">
    <property type="term" value="F:protein heterodimerization activity"/>
    <property type="evidence" value="ECO:0007669"/>
    <property type="project" value="InterPro"/>
</dbReference>
<dbReference type="InterPro" id="IPR009072">
    <property type="entry name" value="Histone-fold"/>
</dbReference>
<name>A0A835Z0Q6_9STRA</name>
<evidence type="ECO:0000313" key="2">
    <source>
        <dbReference type="Proteomes" id="UP000664859"/>
    </source>
</evidence>
<gene>
    <name evidence="1" type="ORF">JKP88DRAFT_349668</name>
</gene>
<reference evidence="1" key="1">
    <citation type="submission" date="2021-02" db="EMBL/GenBank/DDBJ databases">
        <title>First Annotated Genome of the Yellow-green Alga Tribonema minus.</title>
        <authorList>
            <person name="Mahan K.M."/>
        </authorList>
    </citation>
    <scope>NUCLEOTIDE SEQUENCE</scope>
    <source>
        <strain evidence="1">UTEX B ZZ1240</strain>
    </source>
</reference>
<dbReference type="Gene3D" id="1.10.20.10">
    <property type="entry name" value="Histone, subunit A"/>
    <property type="match status" value="1"/>
</dbReference>
<dbReference type="SUPFAM" id="SSF47113">
    <property type="entry name" value="Histone-fold"/>
    <property type="match status" value="1"/>
</dbReference>
<keyword evidence="2" id="KW-1185">Reference proteome</keyword>
<comment type="caution">
    <text evidence="1">The sequence shown here is derived from an EMBL/GenBank/DDBJ whole genome shotgun (WGS) entry which is preliminary data.</text>
</comment>
<sequence>MEAPDALADAGDDASGAAGTTFSNALMKRLAAQALPQGAALDPDAVSMLNQCCTGFIRAMAGHLQGPKTVTPDAVDALLAEMGFGEYAAAAAAQAESTDETTHRKKKRAKVKYTDEEIAERIAEQEKLCAASWKQMYGD</sequence>
<dbReference type="AlphaFoldDB" id="A0A835Z0Q6"/>
<organism evidence="1 2">
    <name type="scientific">Tribonema minus</name>
    <dbReference type="NCBI Taxonomy" id="303371"/>
    <lineage>
        <taxon>Eukaryota</taxon>
        <taxon>Sar</taxon>
        <taxon>Stramenopiles</taxon>
        <taxon>Ochrophyta</taxon>
        <taxon>PX clade</taxon>
        <taxon>Xanthophyceae</taxon>
        <taxon>Tribonematales</taxon>
        <taxon>Tribonemataceae</taxon>
        <taxon>Tribonema</taxon>
    </lineage>
</organism>